<protein>
    <submittedName>
        <fullName evidence="1">Uncharacterized protein</fullName>
    </submittedName>
</protein>
<organism evidence="1 2">
    <name type="scientific">Janibacter alittae</name>
    <dbReference type="NCBI Taxonomy" id="3115209"/>
    <lineage>
        <taxon>Bacteria</taxon>
        <taxon>Bacillati</taxon>
        <taxon>Actinomycetota</taxon>
        <taxon>Actinomycetes</taxon>
        <taxon>Micrococcales</taxon>
        <taxon>Intrasporangiaceae</taxon>
        <taxon>Janibacter</taxon>
    </lineage>
</organism>
<dbReference type="EMBL" id="CP144913">
    <property type="protein sequence ID" value="WXB75496.1"/>
    <property type="molecule type" value="Genomic_DNA"/>
</dbReference>
<gene>
    <name evidence="1" type="ORF">V1351_11120</name>
</gene>
<evidence type="ECO:0000313" key="1">
    <source>
        <dbReference type="EMBL" id="WXB75496.1"/>
    </source>
</evidence>
<reference evidence="1 2" key="1">
    <citation type="submission" date="2024-02" db="EMBL/GenBank/DDBJ databases">
        <title>Janibacter sp. nov., isolated from gut of marine sandworm.</title>
        <authorList>
            <person name="Kim B."/>
            <person name="Jun M.O."/>
            <person name="Shin N.-R."/>
        </authorList>
    </citation>
    <scope>NUCLEOTIDE SEQUENCE [LARGE SCALE GENOMIC DNA]</scope>
    <source>
        <strain evidence="1 2">A1S7</strain>
    </source>
</reference>
<dbReference type="RefSeq" id="WP_338748218.1">
    <property type="nucleotide sequence ID" value="NZ_CP144913.1"/>
</dbReference>
<name>A0ABZ2MEP3_9MICO</name>
<dbReference type="Proteomes" id="UP001382727">
    <property type="component" value="Chromosome"/>
</dbReference>
<accession>A0ABZ2MEP3</accession>
<evidence type="ECO:0000313" key="2">
    <source>
        <dbReference type="Proteomes" id="UP001382727"/>
    </source>
</evidence>
<sequence>MSRAAHRALFISLINDAALFPPAGLPMGQALRAHADHRRARYADVVGPFLVSAPAVGDLTAAVADGAPAPSAIGLVARPGTAVADIDDSLETLRALEWPRVVSLDTAWSPQWRNLDIGELVVNLEIGREGQGEALDDIASASDFVDVRATFRTGPTPDWSWPSAAELADVILGSGRRHLPLTLTGGMHHVARGQHLVDGNSQEQHGLLNVLVAVHASAGGADGATVRDLLQIRDAAALADIVAGWSSPDIAAVRAAFTG</sequence>
<proteinExistence type="predicted"/>
<keyword evidence="2" id="KW-1185">Reference proteome</keyword>